<dbReference type="Proteomes" id="UP000034805">
    <property type="component" value="Unassembled WGS sequence"/>
</dbReference>
<dbReference type="EMBL" id="JARO02004438">
    <property type="protein sequence ID" value="KPP68533.1"/>
    <property type="molecule type" value="Genomic_DNA"/>
</dbReference>
<evidence type="ECO:0000313" key="2">
    <source>
        <dbReference type="Proteomes" id="UP000034805"/>
    </source>
</evidence>
<proteinExistence type="predicted"/>
<reference evidence="1 2" key="1">
    <citation type="submission" date="2015-08" db="EMBL/GenBank/DDBJ databases">
        <title>The genome of the Asian arowana (Scleropages formosus).</title>
        <authorList>
            <person name="Tan M.H."/>
            <person name="Gan H.M."/>
            <person name="Croft L.J."/>
            <person name="Austin C.M."/>
        </authorList>
    </citation>
    <scope>NUCLEOTIDE SEQUENCE [LARGE SCALE GENOMIC DNA]</scope>
    <source>
        <strain evidence="1">Aro1</strain>
    </source>
</reference>
<organism evidence="1 2">
    <name type="scientific">Scleropages formosus</name>
    <name type="common">Asian bonytongue</name>
    <name type="synonym">Osteoglossum formosum</name>
    <dbReference type="NCBI Taxonomy" id="113540"/>
    <lineage>
        <taxon>Eukaryota</taxon>
        <taxon>Metazoa</taxon>
        <taxon>Chordata</taxon>
        <taxon>Craniata</taxon>
        <taxon>Vertebrata</taxon>
        <taxon>Euteleostomi</taxon>
        <taxon>Actinopterygii</taxon>
        <taxon>Neopterygii</taxon>
        <taxon>Teleostei</taxon>
        <taxon>Osteoglossocephala</taxon>
        <taxon>Osteoglossomorpha</taxon>
        <taxon>Osteoglossiformes</taxon>
        <taxon>Osteoglossidae</taxon>
        <taxon>Scleropages</taxon>
    </lineage>
</organism>
<protein>
    <submittedName>
        <fullName evidence="1">Uncharacterized protein</fullName>
    </submittedName>
</protein>
<comment type="caution">
    <text evidence="1">The sequence shown here is derived from an EMBL/GenBank/DDBJ whole genome shotgun (WGS) entry which is preliminary data.</text>
</comment>
<evidence type="ECO:0000313" key="1">
    <source>
        <dbReference type="EMBL" id="KPP68533.1"/>
    </source>
</evidence>
<name>A0A0P7WWQ0_SCLFO</name>
<accession>A0A0P7WWQ0</accession>
<dbReference type="AlphaFoldDB" id="A0A0P7WWQ0"/>
<sequence>MWLEYKTATCDCIYHKQRRTNGMRRESAWRSA</sequence>
<gene>
    <name evidence="1" type="ORF">Z043_112786</name>
</gene>